<dbReference type="EMBL" id="BGPR01002103">
    <property type="protein sequence ID" value="GBM67804.1"/>
    <property type="molecule type" value="Genomic_DNA"/>
</dbReference>
<gene>
    <name evidence="2" type="ORF">AVEN_216251_1</name>
</gene>
<dbReference type="Proteomes" id="UP000499080">
    <property type="component" value="Unassembled WGS sequence"/>
</dbReference>
<sequence>MTTLYLCVSLYQCIFESRFGTDLVIFNRGQKRRIAPQPAPPFPNFRLHQREDAGGLVLSLPGLNAPCGSVESGADLDSDKETADSGCNHQQVKVSD</sequence>
<protein>
    <submittedName>
        <fullName evidence="2">Uncharacterized protein</fullName>
    </submittedName>
</protein>
<feature type="compositionally biased region" description="Polar residues" evidence="1">
    <location>
        <begin position="85"/>
        <end position="96"/>
    </location>
</feature>
<name>A0A4Y2HQV5_ARAVE</name>
<dbReference type="AlphaFoldDB" id="A0A4Y2HQV5"/>
<evidence type="ECO:0000313" key="3">
    <source>
        <dbReference type="Proteomes" id="UP000499080"/>
    </source>
</evidence>
<proteinExistence type="predicted"/>
<comment type="caution">
    <text evidence="2">The sequence shown here is derived from an EMBL/GenBank/DDBJ whole genome shotgun (WGS) entry which is preliminary data.</text>
</comment>
<keyword evidence="3" id="KW-1185">Reference proteome</keyword>
<evidence type="ECO:0000256" key="1">
    <source>
        <dbReference type="SAM" id="MobiDB-lite"/>
    </source>
</evidence>
<evidence type="ECO:0000313" key="2">
    <source>
        <dbReference type="EMBL" id="GBM67804.1"/>
    </source>
</evidence>
<reference evidence="2 3" key="1">
    <citation type="journal article" date="2019" name="Sci. Rep.">
        <title>Orb-weaving spider Araneus ventricosus genome elucidates the spidroin gene catalogue.</title>
        <authorList>
            <person name="Kono N."/>
            <person name="Nakamura H."/>
            <person name="Ohtoshi R."/>
            <person name="Moran D.A.P."/>
            <person name="Shinohara A."/>
            <person name="Yoshida Y."/>
            <person name="Fujiwara M."/>
            <person name="Mori M."/>
            <person name="Tomita M."/>
            <person name="Arakawa K."/>
        </authorList>
    </citation>
    <scope>NUCLEOTIDE SEQUENCE [LARGE SCALE GENOMIC DNA]</scope>
</reference>
<accession>A0A4Y2HQV5</accession>
<feature type="region of interest" description="Disordered" evidence="1">
    <location>
        <begin position="71"/>
        <end position="96"/>
    </location>
</feature>
<organism evidence="2 3">
    <name type="scientific">Araneus ventricosus</name>
    <name type="common">Orbweaver spider</name>
    <name type="synonym">Epeira ventricosa</name>
    <dbReference type="NCBI Taxonomy" id="182803"/>
    <lineage>
        <taxon>Eukaryota</taxon>
        <taxon>Metazoa</taxon>
        <taxon>Ecdysozoa</taxon>
        <taxon>Arthropoda</taxon>
        <taxon>Chelicerata</taxon>
        <taxon>Arachnida</taxon>
        <taxon>Araneae</taxon>
        <taxon>Araneomorphae</taxon>
        <taxon>Entelegynae</taxon>
        <taxon>Araneoidea</taxon>
        <taxon>Araneidae</taxon>
        <taxon>Araneus</taxon>
    </lineage>
</organism>